<dbReference type="GO" id="GO:0019211">
    <property type="term" value="F:phosphatase activator activity"/>
    <property type="evidence" value="ECO:0007669"/>
    <property type="project" value="InterPro"/>
</dbReference>
<dbReference type="AlphaFoldDB" id="A0A540N528"/>
<dbReference type="InterPro" id="IPR037218">
    <property type="entry name" value="PTPA_sf"/>
</dbReference>
<comment type="caution">
    <text evidence="1">The sequence shown here is derived from an EMBL/GenBank/DDBJ whole genome shotgun (WGS) entry which is preliminary data.</text>
</comment>
<dbReference type="SUPFAM" id="SSF140984">
    <property type="entry name" value="PTPA-like"/>
    <property type="match status" value="1"/>
</dbReference>
<sequence>MDPGPAGRDGSMQIGAETGPKILNTKSAGQNAGPKIFDHCYQSDIVNTIVLQFLPEHLHPPTVEIVPYFTESFRNPSRIDYGTGCDSNLLLRFCRLALRSRIKEEHLSRAQRHKILYKLGWKAKRKAKIPNTHWRRSLDGKTRFQIPTGEEAWMEKPSKTHLVLDQHCQSVIQNTQKHP</sequence>
<dbReference type="Pfam" id="PF03095">
    <property type="entry name" value="PTPA"/>
    <property type="match status" value="1"/>
</dbReference>
<organism evidence="1 2">
    <name type="scientific">Malus baccata</name>
    <name type="common">Siberian crab apple</name>
    <name type="synonym">Pyrus baccata</name>
    <dbReference type="NCBI Taxonomy" id="106549"/>
    <lineage>
        <taxon>Eukaryota</taxon>
        <taxon>Viridiplantae</taxon>
        <taxon>Streptophyta</taxon>
        <taxon>Embryophyta</taxon>
        <taxon>Tracheophyta</taxon>
        <taxon>Spermatophyta</taxon>
        <taxon>Magnoliopsida</taxon>
        <taxon>eudicotyledons</taxon>
        <taxon>Gunneridae</taxon>
        <taxon>Pentapetalae</taxon>
        <taxon>rosids</taxon>
        <taxon>fabids</taxon>
        <taxon>Rosales</taxon>
        <taxon>Rosaceae</taxon>
        <taxon>Amygdaloideae</taxon>
        <taxon>Maleae</taxon>
        <taxon>Malus</taxon>
    </lineage>
</organism>
<dbReference type="InterPro" id="IPR004327">
    <property type="entry name" value="Phstyr_phstse_ac"/>
</dbReference>
<name>A0A540N528_MALBA</name>
<evidence type="ECO:0000313" key="2">
    <source>
        <dbReference type="Proteomes" id="UP000315295"/>
    </source>
</evidence>
<evidence type="ECO:0000313" key="1">
    <source>
        <dbReference type="EMBL" id="TQE06157.1"/>
    </source>
</evidence>
<dbReference type="EMBL" id="VIEB01000109">
    <property type="protein sequence ID" value="TQE06157.1"/>
    <property type="molecule type" value="Genomic_DNA"/>
</dbReference>
<reference evidence="1 2" key="1">
    <citation type="journal article" date="2019" name="G3 (Bethesda)">
        <title>Sequencing of a Wild Apple (Malus baccata) Genome Unravels the Differences Between Cultivated and Wild Apple Species Regarding Disease Resistance and Cold Tolerance.</title>
        <authorList>
            <person name="Chen X."/>
        </authorList>
    </citation>
    <scope>NUCLEOTIDE SEQUENCE [LARGE SCALE GENOMIC DNA]</scope>
    <source>
        <strain evidence="2">cv. Shandingzi</strain>
        <tissue evidence="1">Leaves</tissue>
    </source>
</reference>
<gene>
    <name evidence="1" type="ORF">C1H46_008222</name>
</gene>
<protein>
    <submittedName>
        <fullName evidence="1">Uncharacterized protein</fullName>
    </submittedName>
</protein>
<proteinExistence type="predicted"/>
<accession>A0A540N528</accession>
<dbReference type="Proteomes" id="UP000315295">
    <property type="component" value="Unassembled WGS sequence"/>
</dbReference>
<keyword evidence="2" id="KW-1185">Reference proteome</keyword>
<dbReference type="STRING" id="106549.A0A540N528"/>